<comment type="pathway">
    <text evidence="3 12">Cofactor biosynthesis; tetrahydrofolate biosynthesis; 7,8-dihydrofolate from 2-amino-4-hydroxy-6-hydroxymethyl-7,8-dihydropteridine diphosphate and 4-aminobenzoate: step 1/2.</text>
</comment>
<keyword evidence="8 12" id="KW-0479">Metal-binding</keyword>
<proteinExistence type="inferred from homology"/>
<dbReference type="GO" id="GO:0046654">
    <property type="term" value="P:tetrahydrofolate biosynthetic process"/>
    <property type="evidence" value="ECO:0007669"/>
    <property type="project" value="UniProtKB-UniPathway"/>
</dbReference>
<sequence>MTYYRAIPHIDAARPETAKSLAGGWAWFTQVECLNRGAEPRIIAADDAPQDVLDRMTGKRSDVAGLSMATPQLMGILNVTPDSFSDGGQFNAPDQAIARTKDMVAQGATIIDIGGESTRPGSGYVEIEEEIARTAPVIEAVAPAIDAPISIDTRKAPVAAAALKAGAVLVNDVSGFTFDAELGPLSASQKAPVCVMHAQGDPATMQDDPSYDDVLLDVYDFLDAQVRQLEALGIPRDQIVVDPGIGFGKNLTHNLALLARISLFHSLGCPILLGASRKSLIGHVSGATDTSERMPGSLALALAGVSQGVQFLRVHDVAETKQALDLWTASTTGAFNDA</sequence>
<reference evidence="15" key="1">
    <citation type="submission" date="2015-09" db="EMBL/GenBank/DDBJ databases">
        <authorList>
            <person name="Rodrigo-Torres Lidia"/>
            <person name="Arahal R.David."/>
        </authorList>
    </citation>
    <scope>NUCLEOTIDE SEQUENCE [LARGE SCALE GENOMIC DNA]</scope>
    <source>
        <strain evidence="15">CECT 5114</strain>
    </source>
</reference>
<evidence type="ECO:0000256" key="9">
    <source>
        <dbReference type="ARBA" id="ARBA00022842"/>
    </source>
</evidence>
<comment type="cofactor">
    <cofactor evidence="2 12">
        <name>Mg(2+)</name>
        <dbReference type="ChEBI" id="CHEBI:18420"/>
    </cofactor>
</comment>
<dbReference type="InterPro" id="IPR045031">
    <property type="entry name" value="DHP_synth-like"/>
</dbReference>
<dbReference type="GO" id="GO:0046872">
    <property type="term" value="F:metal ion binding"/>
    <property type="evidence" value="ECO:0007669"/>
    <property type="project" value="UniProtKB-KW"/>
</dbReference>
<dbReference type="STRING" id="1715691.TA5113_01700"/>
<dbReference type="GO" id="GO:0005829">
    <property type="term" value="C:cytosol"/>
    <property type="evidence" value="ECO:0007669"/>
    <property type="project" value="TreeGrafter"/>
</dbReference>
<dbReference type="CDD" id="cd00739">
    <property type="entry name" value="DHPS"/>
    <property type="match status" value="1"/>
</dbReference>
<evidence type="ECO:0000256" key="6">
    <source>
        <dbReference type="ARBA" id="ARBA00016919"/>
    </source>
</evidence>
<dbReference type="FunFam" id="3.20.20.20:FF:000006">
    <property type="entry name" value="Dihydropteroate synthase"/>
    <property type="match status" value="1"/>
</dbReference>
<evidence type="ECO:0000256" key="1">
    <source>
        <dbReference type="ARBA" id="ARBA00000012"/>
    </source>
</evidence>
<evidence type="ECO:0000256" key="2">
    <source>
        <dbReference type="ARBA" id="ARBA00001946"/>
    </source>
</evidence>
<dbReference type="OrthoDB" id="9811744at2"/>
<dbReference type="SUPFAM" id="SSF51717">
    <property type="entry name" value="Dihydropteroate synthetase-like"/>
    <property type="match status" value="1"/>
</dbReference>
<dbReference type="PROSITE" id="PS00792">
    <property type="entry name" value="DHPS_1"/>
    <property type="match status" value="1"/>
</dbReference>
<evidence type="ECO:0000256" key="3">
    <source>
        <dbReference type="ARBA" id="ARBA00004763"/>
    </source>
</evidence>
<dbReference type="PROSITE" id="PS00793">
    <property type="entry name" value="DHPS_2"/>
    <property type="match status" value="1"/>
</dbReference>
<dbReference type="Gene3D" id="3.20.20.20">
    <property type="entry name" value="Dihydropteroate synthase-like"/>
    <property type="match status" value="1"/>
</dbReference>
<dbReference type="InterPro" id="IPR011005">
    <property type="entry name" value="Dihydropteroate_synth-like_sf"/>
</dbReference>
<dbReference type="InterPro" id="IPR000489">
    <property type="entry name" value="Pterin-binding_dom"/>
</dbReference>
<dbReference type="AlphaFoldDB" id="A0A0P1IWA5"/>
<dbReference type="EC" id="2.5.1.15" evidence="5 12"/>
<dbReference type="InterPro" id="IPR006390">
    <property type="entry name" value="DHP_synth_dom"/>
</dbReference>
<evidence type="ECO:0000256" key="5">
    <source>
        <dbReference type="ARBA" id="ARBA00012458"/>
    </source>
</evidence>
<keyword evidence="9 12" id="KW-0460">Magnesium</keyword>
<accession>A0A0P1IWA5</accession>
<organism evidence="14 15">
    <name type="scientific">Cognatishimia activa</name>
    <dbReference type="NCBI Taxonomy" id="1715691"/>
    <lineage>
        <taxon>Bacteria</taxon>
        <taxon>Pseudomonadati</taxon>
        <taxon>Pseudomonadota</taxon>
        <taxon>Alphaproteobacteria</taxon>
        <taxon>Rhodobacterales</taxon>
        <taxon>Paracoccaceae</taxon>
        <taxon>Cognatishimia</taxon>
    </lineage>
</organism>
<feature type="domain" description="Pterin-binding" evidence="13">
    <location>
        <begin position="71"/>
        <end position="325"/>
    </location>
</feature>
<dbReference type="NCBIfam" id="TIGR01496">
    <property type="entry name" value="DHPS"/>
    <property type="match status" value="1"/>
</dbReference>
<comment type="function">
    <text evidence="12">Catalyzes the condensation of para-aminobenzoate (pABA) with 6-hydroxymethyl-7,8-dihydropterin diphosphate (DHPt-PP) to form 7,8-dihydropteroate (H2Pte), the immediate precursor of folate derivatives.</text>
</comment>
<dbReference type="PANTHER" id="PTHR20941:SF1">
    <property type="entry name" value="FOLIC ACID SYNTHESIS PROTEIN FOL1"/>
    <property type="match status" value="1"/>
</dbReference>
<evidence type="ECO:0000313" key="15">
    <source>
        <dbReference type="Proteomes" id="UP000051184"/>
    </source>
</evidence>
<keyword evidence="10 12" id="KW-0289">Folate biosynthesis</keyword>
<evidence type="ECO:0000256" key="11">
    <source>
        <dbReference type="ARBA" id="ARBA00030193"/>
    </source>
</evidence>
<keyword evidence="15" id="KW-1185">Reference proteome</keyword>
<dbReference type="UniPathway" id="UPA00077">
    <property type="reaction ID" value="UER00156"/>
</dbReference>
<dbReference type="PROSITE" id="PS50972">
    <property type="entry name" value="PTERIN_BINDING"/>
    <property type="match status" value="1"/>
</dbReference>
<evidence type="ECO:0000313" key="14">
    <source>
        <dbReference type="EMBL" id="CUK25638.1"/>
    </source>
</evidence>
<dbReference type="PANTHER" id="PTHR20941">
    <property type="entry name" value="FOLATE SYNTHESIS PROTEINS"/>
    <property type="match status" value="1"/>
</dbReference>
<evidence type="ECO:0000256" key="10">
    <source>
        <dbReference type="ARBA" id="ARBA00022909"/>
    </source>
</evidence>
<gene>
    <name evidence="14" type="primary">folP</name>
    <name evidence="14" type="ORF">TA5114_01439</name>
</gene>
<name>A0A0P1IWA5_9RHOB</name>
<keyword evidence="7 12" id="KW-0808">Transferase</keyword>
<dbReference type="Proteomes" id="UP000051184">
    <property type="component" value="Unassembled WGS sequence"/>
</dbReference>
<dbReference type="GO" id="GO:0004156">
    <property type="term" value="F:dihydropteroate synthase activity"/>
    <property type="evidence" value="ECO:0007669"/>
    <property type="project" value="UniProtKB-EC"/>
</dbReference>
<evidence type="ECO:0000256" key="4">
    <source>
        <dbReference type="ARBA" id="ARBA00009503"/>
    </source>
</evidence>
<evidence type="ECO:0000256" key="8">
    <source>
        <dbReference type="ARBA" id="ARBA00022723"/>
    </source>
</evidence>
<dbReference type="RefSeq" id="WP_058314608.1">
    <property type="nucleotide sequence ID" value="NZ_CYUE01000013.1"/>
</dbReference>
<comment type="similarity">
    <text evidence="4 12">Belongs to the DHPS family.</text>
</comment>
<evidence type="ECO:0000256" key="12">
    <source>
        <dbReference type="RuleBase" id="RU361205"/>
    </source>
</evidence>
<dbReference type="Pfam" id="PF00809">
    <property type="entry name" value="Pterin_bind"/>
    <property type="match status" value="1"/>
</dbReference>
<evidence type="ECO:0000259" key="13">
    <source>
        <dbReference type="PROSITE" id="PS50972"/>
    </source>
</evidence>
<comment type="catalytic activity">
    <reaction evidence="1">
        <text>(7,8-dihydropterin-6-yl)methyl diphosphate + 4-aminobenzoate = 7,8-dihydropteroate + diphosphate</text>
        <dbReference type="Rhea" id="RHEA:19949"/>
        <dbReference type="ChEBI" id="CHEBI:17836"/>
        <dbReference type="ChEBI" id="CHEBI:17839"/>
        <dbReference type="ChEBI" id="CHEBI:33019"/>
        <dbReference type="ChEBI" id="CHEBI:72950"/>
        <dbReference type="EC" id="2.5.1.15"/>
    </reaction>
</comment>
<dbReference type="GO" id="GO:0046656">
    <property type="term" value="P:folic acid biosynthetic process"/>
    <property type="evidence" value="ECO:0007669"/>
    <property type="project" value="UniProtKB-KW"/>
</dbReference>
<protein>
    <recommendedName>
        <fullName evidence="6 12">Dihydropteroate synthase</fullName>
        <shortName evidence="12">DHPS</shortName>
        <ecNumber evidence="5 12">2.5.1.15</ecNumber>
    </recommendedName>
    <alternativeName>
        <fullName evidence="11 12">Dihydropteroate pyrophosphorylase</fullName>
    </alternativeName>
</protein>
<evidence type="ECO:0000256" key="7">
    <source>
        <dbReference type="ARBA" id="ARBA00022679"/>
    </source>
</evidence>
<dbReference type="EMBL" id="CYUE01000013">
    <property type="protein sequence ID" value="CUK25638.1"/>
    <property type="molecule type" value="Genomic_DNA"/>
</dbReference>